<keyword evidence="2" id="KW-1185">Reference proteome</keyword>
<dbReference type="AlphaFoldDB" id="A0A914P558"/>
<dbReference type="Proteomes" id="UP000887563">
    <property type="component" value="Unplaced"/>
</dbReference>
<organism evidence="2 3">
    <name type="scientific">Meloidogyne incognita</name>
    <name type="common">Southern root-knot nematode worm</name>
    <name type="synonym">Oxyuris incognita</name>
    <dbReference type="NCBI Taxonomy" id="6306"/>
    <lineage>
        <taxon>Eukaryota</taxon>
        <taxon>Metazoa</taxon>
        <taxon>Ecdysozoa</taxon>
        <taxon>Nematoda</taxon>
        <taxon>Chromadorea</taxon>
        <taxon>Rhabditida</taxon>
        <taxon>Tylenchina</taxon>
        <taxon>Tylenchomorpha</taxon>
        <taxon>Tylenchoidea</taxon>
        <taxon>Meloidogynidae</taxon>
        <taxon>Meloidogyninae</taxon>
        <taxon>Meloidogyne</taxon>
        <taxon>Meloidogyne incognita group</taxon>
    </lineage>
</organism>
<reference evidence="3" key="1">
    <citation type="submission" date="2022-11" db="UniProtKB">
        <authorList>
            <consortium name="WormBaseParasite"/>
        </authorList>
    </citation>
    <scope>IDENTIFICATION</scope>
</reference>
<feature type="region of interest" description="Disordered" evidence="1">
    <location>
        <begin position="51"/>
        <end position="101"/>
    </location>
</feature>
<feature type="compositionally biased region" description="Polar residues" evidence="1">
    <location>
        <begin position="1"/>
        <end position="10"/>
    </location>
</feature>
<feature type="region of interest" description="Disordered" evidence="1">
    <location>
        <begin position="1"/>
        <end position="26"/>
    </location>
</feature>
<sequence length="101" mass="11480">MVVKDASSTLIGRGMSGMVANESTENNRVNLGDEIDAALEAPLINAELEIEAHDDNLEEQQQPQQQPVNQYEKRDNRTGYGRRKKRKEKKKKENLKEKNGN</sequence>
<feature type="compositionally biased region" description="Basic residues" evidence="1">
    <location>
        <begin position="80"/>
        <end position="93"/>
    </location>
</feature>
<name>A0A914P558_MELIC</name>
<proteinExistence type="predicted"/>
<protein>
    <submittedName>
        <fullName evidence="3">Candidate secreted effector</fullName>
    </submittedName>
</protein>
<accession>A0A914P558</accession>
<evidence type="ECO:0000256" key="1">
    <source>
        <dbReference type="SAM" id="MobiDB-lite"/>
    </source>
</evidence>
<evidence type="ECO:0000313" key="3">
    <source>
        <dbReference type="WBParaSite" id="Minc3s11871g45208"/>
    </source>
</evidence>
<dbReference type="WBParaSite" id="Minc3s11871g45208">
    <property type="protein sequence ID" value="Minc3s11871g45208"/>
    <property type="gene ID" value="Minc3s11871g45208"/>
</dbReference>
<evidence type="ECO:0000313" key="2">
    <source>
        <dbReference type="Proteomes" id="UP000887563"/>
    </source>
</evidence>